<protein>
    <submittedName>
        <fullName evidence="2">Uncharacterized protein</fullName>
    </submittedName>
</protein>
<dbReference type="Proteomes" id="UP000306719">
    <property type="component" value="Unassembled WGS sequence"/>
</dbReference>
<evidence type="ECO:0000256" key="1">
    <source>
        <dbReference type="SAM" id="SignalP"/>
    </source>
</evidence>
<sequence>MRILIQICTLFLSFLCYADETSQEMILEVYKDSEGRSIAEFKCVENQGCSSKFEVKPESFEYLLSISGNTVTVTVQVDKFFKKITGGMLYKVNDRVVRVIMPVCVSKKCELGLLCK</sequence>
<gene>
    <name evidence="2" type="ORF">CWB98_07625</name>
</gene>
<reference evidence="3" key="2">
    <citation type="submission" date="2019-06" db="EMBL/GenBank/DDBJ databases">
        <title>Co-occurence of chitin degradation, pigmentation and bioactivity in marine Pseudoalteromonas.</title>
        <authorList>
            <person name="Sonnenschein E.C."/>
            <person name="Bech P.K."/>
        </authorList>
    </citation>
    <scope>NUCLEOTIDE SEQUENCE [LARGE SCALE GENOMIC DNA]</scope>
    <source>
        <strain evidence="3">S2599</strain>
    </source>
</reference>
<comment type="caution">
    <text evidence="2">The sequence shown here is derived from an EMBL/GenBank/DDBJ whole genome shotgun (WGS) entry which is preliminary data.</text>
</comment>
<name>A0A5S3X284_9GAMM</name>
<organism evidence="2 3">
    <name type="scientific">Pseudoalteromonas rubra</name>
    <dbReference type="NCBI Taxonomy" id="43658"/>
    <lineage>
        <taxon>Bacteria</taxon>
        <taxon>Pseudomonadati</taxon>
        <taxon>Pseudomonadota</taxon>
        <taxon>Gammaproteobacteria</taxon>
        <taxon>Alteromonadales</taxon>
        <taxon>Pseudoalteromonadaceae</taxon>
        <taxon>Pseudoalteromonas</taxon>
    </lineage>
</organism>
<feature type="chain" id="PRO_5024276809" evidence="1">
    <location>
        <begin position="19"/>
        <end position="116"/>
    </location>
</feature>
<proteinExistence type="predicted"/>
<accession>A0A5S3X284</accession>
<dbReference type="AlphaFoldDB" id="A0A5S3X284"/>
<evidence type="ECO:0000313" key="2">
    <source>
        <dbReference type="EMBL" id="TMP38179.1"/>
    </source>
</evidence>
<evidence type="ECO:0000313" key="3">
    <source>
        <dbReference type="Proteomes" id="UP000306719"/>
    </source>
</evidence>
<feature type="signal peptide" evidence="1">
    <location>
        <begin position="1"/>
        <end position="18"/>
    </location>
</feature>
<dbReference type="EMBL" id="PNCJ01000011">
    <property type="protein sequence ID" value="TMP38179.1"/>
    <property type="molecule type" value="Genomic_DNA"/>
</dbReference>
<reference evidence="2 3" key="1">
    <citation type="submission" date="2018-01" db="EMBL/GenBank/DDBJ databases">
        <authorList>
            <person name="Paulsen S."/>
            <person name="Gram L.K."/>
        </authorList>
    </citation>
    <scope>NUCLEOTIDE SEQUENCE [LARGE SCALE GENOMIC DNA]</scope>
    <source>
        <strain evidence="2 3">S2599</strain>
    </source>
</reference>
<keyword evidence="1" id="KW-0732">Signal</keyword>